<dbReference type="InterPro" id="IPR052156">
    <property type="entry name" value="BCAA_Transport_ATP-bd_LivF"/>
</dbReference>
<dbReference type="Pfam" id="PF00005">
    <property type="entry name" value="ABC_tran"/>
    <property type="match status" value="1"/>
</dbReference>
<dbReference type="InterPro" id="IPR017871">
    <property type="entry name" value="ABC_transporter-like_CS"/>
</dbReference>
<name>A0ABS5IFY6_9PROT</name>
<dbReference type="SMART" id="SM00382">
    <property type="entry name" value="AAA"/>
    <property type="match status" value="1"/>
</dbReference>
<evidence type="ECO:0000256" key="4">
    <source>
        <dbReference type="ARBA" id="ARBA00022840"/>
    </source>
</evidence>
<accession>A0ABS5IFY6</accession>
<evidence type="ECO:0000259" key="6">
    <source>
        <dbReference type="PROSITE" id="PS50893"/>
    </source>
</evidence>
<gene>
    <name evidence="7" type="ORF">KEC16_16395</name>
</gene>
<dbReference type="InterPro" id="IPR003439">
    <property type="entry name" value="ABC_transporter-like_ATP-bd"/>
</dbReference>
<evidence type="ECO:0000256" key="1">
    <source>
        <dbReference type="ARBA" id="ARBA00005417"/>
    </source>
</evidence>
<proteinExistence type="inferred from homology"/>
<evidence type="ECO:0000256" key="3">
    <source>
        <dbReference type="ARBA" id="ARBA00022741"/>
    </source>
</evidence>
<keyword evidence="4 7" id="KW-0067">ATP-binding</keyword>
<dbReference type="GO" id="GO:0005524">
    <property type="term" value="F:ATP binding"/>
    <property type="evidence" value="ECO:0007669"/>
    <property type="project" value="UniProtKB-KW"/>
</dbReference>
<dbReference type="PROSITE" id="PS50893">
    <property type="entry name" value="ABC_TRANSPORTER_2"/>
    <property type="match status" value="1"/>
</dbReference>
<dbReference type="RefSeq" id="WP_211550915.1">
    <property type="nucleotide sequence ID" value="NZ_JAGTUF010000021.1"/>
</dbReference>
<keyword evidence="2" id="KW-0813">Transport</keyword>
<evidence type="ECO:0000313" key="7">
    <source>
        <dbReference type="EMBL" id="MBR9973305.1"/>
    </source>
</evidence>
<dbReference type="Proteomes" id="UP000680714">
    <property type="component" value="Unassembled WGS sequence"/>
</dbReference>
<dbReference type="PANTHER" id="PTHR43820">
    <property type="entry name" value="HIGH-AFFINITY BRANCHED-CHAIN AMINO ACID TRANSPORT ATP-BINDING PROTEIN LIVF"/>
    <property type="match status" value="1"/>
</dbReference>
<dbReference type="CDD" id="cd03224">
    <property type="entry name" value="ABC_TM1139_LivF_branched"/>
    <property type="match status" value="1"/>
</dbReference>
<evidence type="ECO:0000256" key="5">
    <source>
        <dbReference type="ARBA" id="ARBA00022970"/>
    </source>
</evidence>
<comment type="caution">
    <text evidence="7">The sequence shown here is derived from an EMBL/GenBank/DDBJ whole genome shotgun (WGS) entry which is preliminary data.</text>
</comment>
<reference evidence="7 8" key="1">
    <citation type="submission" date="2021-04" db="EMBL/GenBank/DDBJ databases">
        <title>Magnetospirillum sulfuroxidans sp. nov., a facultative chemolithoautotrophic sulfur-oxidizing alphaproteobacterium isolated from freshwater sediment and proposals for Paramagetospirillum gen. nov., and Magnetospirillaceae fam. nov.</title>
        <authorList>
            <person name="Koziaeva V."/>
            <person name="Geelhoed J.S."/>
            <person name="Sorokin D.Y."/>
            <person name="Grouzdev D.S."/>
        </authorList>
    </citation>
    <scope>NUCLEOTIDE SEQUENCE [LARGE SCALE GENOMIC DNA]</scope>
    <source>
        <strain evidence="7 8">J10</strain>
    </source>
</reference>
<dbReference type="SUPFAM" id="SSF52540">
    <property type="entry name" value="P-loop containing nucleoside triphosphate hydrolases"/>
    <property type="match status" value="1"/>
</dbReference>
<evidence type="ECO:0000256" key="2">
    <source>
        <dbReference type="ARBA" id="ARBA00022448"/>
    </source>
</evidence>
<dbReference type="PANTHER" id="PTHR43820:SF4">
    <property type="entry name" value="HIGH-AFFINITY BRANCHED-CHAIN AMINO ACID TRANSPORT ATP-BINDING PROTEIN LIVF"/>
    <property type="match status" value="1"/>
</dbReference>
<comment type="similarity">
    <text evidence="1">Belongs to the ABC transporter superfamily.</text>
</comment>
<sequence>MTLSVRNLNVRIEQIPVLRDVAFDVPEGAMVGLVGRNGAGKTTLLRSIMGLLPVESGAITIHGTDVTAVPGHRRAGMGVSYLPEDRRLIPQLTVEENILLPAWANGLADFPTRLEWIYGLMPEVADFRARRALQLSGGQQKLVALARALMPGRRLLLLDEPFEGVAPVLSRRLTEVIGRLRQEGLSVILSESDAVHSADLVDSVYRIERGVVTAGTSGSENP</sequence>
<protein>
    <submittedName>
        <fullName evidence="7">ABC transporter ATP-binding protein</fullName>
    </submittedName>
</protein>
<keyword evidence="3" id="KW-0547">Nucleotide-binding</keyword>
<dbReference type="InterPro" id="IPR003593">
    <property type="entry name" value="AAA+_ATPase"/>
</dbReference>
<keyword evidence="5" id="KW-0029">Amino-acid transport</keyword>
<dbReference type="EMBL" id="JAGTUF010000021">
    <property type="protein sequence ID" value="MBR9973305.1"/>
    <property type="molecule type" value="Genomic_DNA"/>
</dbReference>
<organism evidence="7 8">
    <name type="scientific">Magnetospirillum sulfuroxidans</name>
    <dbReference type="NCBI Taxonomy" id="611300"/>
    <lineage>
        <taxon>Bacteria</taxon>
        <taxon>Pseudomonadati</taxon>
        <taxon>Pseudomonadota</taxon>
        <taxon>Alphaproteobacteria</taxon>
        <taxon>Rhodospirillales</taxon>
        <taxon>Rhodospirillaceae</taxon>
        <taxon>Magnetospirillum</taxon>
    </lineage>
</organism>
<evidence type="ECO:0000313" key="8">
    <source>
        <dbReference type="Proteomes" id="UP000680714"/>
    </source>
</evidence>
<dbReference type="InterPro" id="IPR027417">
    <property type="entry name" value="P-loop_NTPase"/>
</dbReference>
<dbReference type="Gene3D" id="3.40.50.300">
    <property type="entry name" value="P-loop containing nucleotide triphosphate hydrolases"/>
    <property type="match status" value="1"/>
</dbReference>
<feature type="domain" description="ABC transporter" evidence="6">
    <location>
        <begin position="3"/>
        <end position="222"/>
    </location>
</feature>
<keyword evidence="8" id="KW-1185">Reference proteome</keyword>
<dbReference type="PROSITE" id="PS00211">
    <property type="entry name" value="ABC_TRANSPORTER_1"/>
    <property type="match status" value="1"/>
</dbReference>